<organism evidence="1 2">
    <name type="scientific">Hyaloperonospora arabidopsidis (strain Emoy2)</name>
    <name type="common">Downy mildew agent</name>
    <name type="synonym">Peronospora arabidopsidis</name>
    <dbReference type="NCBI Taxonomy" id="559515"/>
    <lineage>
        <taxon>Eukaryota</taxon>
        <taxon>Sar</taxon>
        <taxon>Stramenopiles</taxon>
        <taxon>Oomycota</taxon>
        <taxon>Peronosporomycetes</taxon>
        <taxon>Peronosporales</taxon>
        <taxon>Peronosporaceae</taxon>
        <taxon>Hyaloperonospora</taxon>
    </lineage>
</organism>
<protein>
    <submittedName>
        <fullName evidence="1">Uncharacterized protein</fullName>
    </submittedName>
</protein>
<dbReference type="OMA" id="ATCTWKE"/>
<evidence type="ECO:0000313" key="1">
    <source>
        <dbReference type="EnsemblProtists" id="HpaP810235"/>
    </source>
</evidence>
<dbReference type="VEuPathDB" id="FungiDB:HpaG810235"/>
<dbReference type="HOGENOM" id="CLU_1581514_0_0_1"/>
<reference evidence="2" key="1">
    <citation type="journal article" date="2010" name="Science">
        <title>Signatures of adaptation to obligate biotrophy in the Hyaloperonospora arabidopsidis genome.</title>
        <authorList>
            <person name="Baxter L."/>
            <person name="Tripathy S."/>
            <person name="Ishaque N."/>
            <person name="Boot N."/>
            <person name="Cabral A."/>
            <person name="Kemen E."/>
            <person name="Thines M."/>
            <person name="Ah-Fong A."/>
            <person name="Anderson R."/>
            <person name="Badejoko W."/>
            <person name="Bittner-Eddy P."/>
            <person name="Boore J.L."/>
            <person name="Chibucos M.C."/>
            <person name="Coates M."/>
            <person name="Dehal P."/>
            <person name="Delehaunty K."/>
            <person name="Dong S."/>
            <person name="Downton P."/>
            <person name="Dumas B."/>
            <person name="Fabro G."/>
            <person name="Fronick C."/>
            <person name="Fuerstenberg S.I."/>
            <person name="Fulton L."/>
            <person name="Gaulin E."/>
            <person name="Govers F."/>
            <person name="Hughes L."/>
            <person name="Humphray S."/>
            <person name="Jiang R.H."/>
            <person name="Judelson H."/>
            <person name="Kamoun S."/>
            <person name="Kyung K."/>
            <person name="Meijer H."/>
            <person name="Minx P."/>
            <person name="Morris P."/>
            <person name="Nelson J."/>
            <person name="Phuntumart V."/>
            <person name="Qutob D."/>
            <person name="Rehmany A."/>
            <person name="Rougon-Cardoso A."/>
            <person name="Ryden P."/>
            <person name="Torto-Alalibo T."/>
            <person name="Studholme D."/>
            <person name="Wang Y."/>
            <person name="Win J."/>
            <person name="Wood J."/>
            <person name="Clifton S.W."/>
            <person name="Rogers J."/>
            <person name="Van den Ackerveken G."/>
            <person name="Jones J.D."/>
            <person name="McDowell J.M."/>
            <person name="Beynon J."/>
            <person name="Tyler B.M."/>
        </authorList>
    </citation>
    <scope>NUCLEOTIDE SEQUENCE [LARGE SCALE GENOMIC DNA]</scope>
    <source>
        <strain evidence="2">Emoy2</strain>
    </source>
</reference>
<dbReference type="EMBL" id="JH597949">
    <property type="status" value="NOT_ANNOTATED_CDS"/>
    <property type="molecule type" value="Genomic_DNA"/>
</dbReference>
<sequence length="172" mass="19309">MQATQRTYASAVVVNVATSEPNSDDDHGRLLVRAATCTWKEKADDDLRPMIPIEDEALAAWLMGAIVLPSPPGFLACTHPRATRVAMLDYLETYLEGRLIAVVPPYVWMPPHIAETTLLLQLLERREGVLTDDSLVRDLIKIVKRTSYDWLNRWLTFVLPDQAAAARVGTRK</sequence>
<reference evidence="1" key="2">
    <citation type="submission" date="2015-06" db="UniProtKB">
        <authorList>
            <consortium name="EnsemblProtists"/>
        </authorList>
    </citation>
    <scope>IDENTIFICATION</scope>
    <source>
        <strain evidence="1">Emoy2</strain>
    </source>
</reference>
<dbReference type="eggNOG" id="ENOG502SRCE">
    <property type="taxonomic scope" value="Eukaryota"/>
</dbReference>
<dbReference type="EnsemblProtists" id="HpaT810235">
    <property type="protein sequence ID" value="HpaP810235"/>
    <property type="gene ID" value="HpaG810235"/>
</dbReference>
<dbReference type="InParanoid" id="M4BUP7"/>
<accession>M4BUP7</accession>
<name>M4BUP7_HYAAE</name>
<proteinExistence type="predicted"/>
<evidence type="ECO:0000313" key="2">
    <source>
        <dbReference type="Proteomes" id="UP000011713"/>
    </source>
</evidence>
<keyword evidence="2" id="KW-1185">Reference proteome</keyword>
<dbReference type="Proteomes" id="UP000011713">
    <property type="component" value="Unassembled WGS sequence"/>
</dbReference>
<dbReference type="AlphaFoldDB" id="M4BUP7"/>